<evidence type="ECO:0000313" key="2">
    <source>
        <dbReference type="Proteomes" id="UP000259026"/>
    </source>
</evidence>
<protein>
    <submittedName>
        <fullName evidence="1">Uncharacterized protein</fullName>
    </submittedName>
</protein>
<dbReference type="Proteomes" id="UP000259026">
    <property type="component" value="Segment"/>
</dbReference>
<organism evidence="1 2">
    <name type="scientific">Caulobacter phage CcrPW</name>
    <dbReference type="NCBI Taxonomy" id="2283271"/>
    <lineage>
        <taxon>Viruses</taxon>
        <taxon>Duplodnaviria</taxon>
        <taxon>Heunggongvirae</taxon>
        <taxon>Uroviricota</taxon>
        <taxon>Caudoviricetes</taxon>
        <taxon>Jeanschmidtviridae</taxon>
        <taxon>Colossusvirus</taxon>
        <taxon>Colossusvirus PW</taxon>
    </lineage>
</organism>
<keyword evidence="2" id="KW-1185">Reference proteome</keyword>
<reference evidence="1" key="2">
    <citation type="submission" date="2018-09" db="EMBL/GenBank/DDBJ databases">
        <title>Giant CbK-like Caulobacter bacteriophages have genetically divergent genomes.</title>
        <authorList>
            <person name="Wilson K."/>
            <person name="Ely B."/>
        </authorList>
    </citation>
    <scope>NUCLEOTIDE SEQUENCE [LARGE SCALE GENOMIC DNA]</scope>
</reference>
<gene>
    <name evidence="1" type="ORF">CcrPW_gp231c</name>
</gene>
<dbReference type="EMBL" id="MH588545">
    <property type="protein sequence ID" value="AXQ68770.1"/>
    <property type="molecule type" value="Genomic_DNA"/>
</dbReference>
<reference evidence="1" key="1">
    <citation type="submission" date="2018-07" db="EMBL/GenBank/DDBJ databases">
        <authorList>
            <person name="Quirk P.G."/>
            <person name="Krulwich T.A."/>
        </authorList>
    </citation>
    <scope>NUCLEOTIDE SEQUENCE</scope>
</reference>
<accession>A0A385EAS5</accession>
<proteinExistence type="predicted"/>
<name>A0A385EAS5_9CAUD</name>
<evidence type="ECO:0000313" key="1">
    <source>
        <dbReference type="EMBL" id="AXQ68770.1"/>
    </source>
</evidence>
<sequence>MDENVNGTVQHYLGGRVTVLVPKDKNGHTKITLDFKRMTWKPKSRVWVYWPQKVIQSVAQVDKAPLPITGLSPRFGEPALIDGQMGFISHLLGQPRAVFSGQAMMNSLTGVLVSLKRMRAKVLIENLFYDESARIWVGRSLEAES</sequence>